<dbReference type="GO" id="GO:0008235">
    <property type="term" value="F:metalloexopeptidase activity"/>
    <property type="evidence" value="ECO:0007669"/>
    <property type="project" value="InterPro"/>
</dbReference>
<dbReference type="OrthoDB" id="2214at2759"/>
<keyword evidence="5" id="KW-0378">Hydrolase</keyword>
<dbReference type="Pfam" id="PF04389">
    <property type="entry name" value="Peptidase_M28"/>
    <property type="match status" value="1"/>
</dbReference>
<dbReference type="Gene3D" id="3.40.630.10">
    <property type="entry name" value="Zn peptidases"/>
    <property type="match status" value="1"/>
</dbReference>
<dbReference type="GO" id="GO:0006508">
    <property type="term" value="P:proteolysis"/>
    <property type="evidence" value="ECO:0007669"/>
    <property type="project" value="InterPro"/>
</dbReference>
<evidence type="ECO:0000313" key="5">
    <source>
        <dbReference type="EMBL" id="KAF0300848.1"/>
    </source>
</evidence>
<reference evidence="5 6" key="1">
    <citation type="submission" date="2019-07" db="EMBL/GenBank/DDBJ databases">
        <title>Draft genome assembly of a fouling barnacle, Amphibalanus amphitrite (Darwin, 1854): The first reference genome for Thecostraca.</title>
        <authorList>
            <person name="Kim W."/>
        </authorList>
    </citation>
    <scope>NUCLEOTIDE SEQUENCE [LARGE SCALE GENOMIC DNA]</scope>
    <source>
        <strain evidence="5">SNU_AA5</strain>
        <tissue evidence="5">Soma without cirri and trophi</tissue>
    </source>
</reference>
<comment type="caution">
    <text evidence="5">The sequence shown here is derived from an EMBL/GenBank/DDBJ whole genome shotgun (WGS) entry which is preliminary data.</text>
</comment>
<dbReference type="GO" id="GO:0004177">
    <property type="term" value="F:aminopeptidase activity"/>
    <property type="evidence" value="ECO:0007669"/>
    <property type="project" value="UniProtKB-KW"/>
</dbReference>
<evidence type="ECO:0000256" key="2">
    <source>
        <dbReference type="ARBA" id="ARBA00005634"/>
    </source>
</evidence>
<organism evidence="5 6">
    <name type="scientific">Amphibalanus amphitrite</name>
    <name type="common">Striped barnacle</name>
    <name type="synonym">Balanus amphitrite</name>
    <dbReference type="NCBI Taxonomy" id="1232801"/>
    <lineage>
        <taxon>Eukaryota</taxon>
        <taxon>Metazoa</taxon>
        <taxon>Ecdysozoa</taxon>
        <taxon>Arthropoda</taxon>
        <taxon>Crustacea</taxon>
        <taxon>Multicrustacea</taxon>
        <taxon>Cirripedia</taxon>
        <taxon>Thoracica</taxon>
        <taxon>Thoracicalcarea</taxon>
        <taxon>Balanomorpha</taxon>
        <taxon>Balanoidea</taxon>
        <taxon>Balanidae</taxon>
        <taxon>Amphibalaninae</taxon>
        <taxon>Amphibalanus</taxon>
    </lineage>
</organism>
<dbReference type="SUPFAM" id="SSF53187">
    <property type="entry name" value="Zn-dependent exopeptidases"/>
    <property type="match status" value="1"/>
</dbReference>
<proteinExistence type="inferred from homology"/>
<dbReference type="EMBL" id="VIIS01001226">
    <property type="protein sequence ID" value="KAF0300848.1"/>
    <property type="molecule type" value="Genomic_DNA"/>
</dbReference>
<sequence length="559" mass="61715">MVITEAMVDEKETRQIQTLSSDRRVSIWAVSAWMPAPQSFTFNDLSIGHEDLIQRIFTEVFFSVPGTEKKVLLQAAKASEVQPTAAHSTNVSEILSSLPPQKLSEESAQGVVQALPVDHVSTEDLLWNVYNKEIERFVSEMGARSGRSDTGYPKVSQGHLKLMLENVFKLPRSDDRDAELKSAIRMYITRKMYSYNMLSVNHVFQFAPTDLEALAEKLDAKDNLDAALEVQAQGPEEPIGVNVVGVLPGRRWGTPDDKLLIVGAHYDTVPDTPGLDDNGSGVVALLEAARALSEGGCRPEFSVLFVAFDLEEQGGAGSLAFIHHVLYTEVLAPAGWPAVQGAFILDTVMNYNTTPSAQSVPIAWMEQYTPLRVRQLVYPTGRQLRGTVDRIDRRGGRGDFLAAIYRRPVEEQLVDAFSAHYSTLRDSYKFSMERFDVDLPAKKPSDEVLFKHMDLMRSDHSRFWYVSRGSQNQTEAPETIPAVLLTDTGPYRGAMAACYHSPCDDLPQLLQAGPENLPFLAHTTQALVNTLVDLSGATCSGRPLTEPPPPLPSVGKKAK</sequence>
<protein>
    <submittedName>
        <fullName evidence="5">Aminopeptidase YwaD</fullName>
    </submittedName>
</protein>
<feature type="region of interest" description="Disordered" evidence="3">
    <location>
        <begin position="539"/>
        <end position="559"/>
    </location>
</feature>
<dbReference type="Proteomes" id="UP000440578">
    <property type="component" value="Unassembled WGS sequence"/>
</dbReference>
<evidence type="ECO:0000256" key="3">
    <source>
        <dbReference type="SAM" id="MobiDB-lite"/>
    </source>
</evidence>
<accession>A0A6A4WFQ1</accession>
<dbReference type="AlphaFoldDB" id="A0A6A4WFQ1"/>
<name>A0A6A4WFQ1_AMPAM</name>
<dbReference type="InterPro" id="IPR007484">
    <property type="entry name" value="Peptidase_M28"/>
</dbReference>
<keyword evidence="5" id="KW-0645">Protease</keyword>
<dbReference type="PANTHER" id="PTHR12147:SF26">
    <property type="entry name" value="PEPTIDASE M28 DOMAIN-CONTAINING PROTEIN"/>
    <property type="match status" value="1"/>
</dbReference>
<evidence type="ECO:0000256" key="1">
    <source>
        <dbReference type="ARBA" id="ARBA00001947"/>
    </source>
</evidence>
<keyword evidence="5" id="KW-0031">Aminopeptidase</keyword>
<comment type="cofactor">
    <cofactor evidence="1">
        <name>Zn(2+)</name>
        <dbReference type="ChEBI" id="CHEBI:29105"/>
    </cofactor>
</comment>
<evidence type="ECO:0000259" key="4">
    <source>
        <dbReference type="Pfam" id="PF04389"/>
    </source>
</evidence>
<dbReference type="InterPro" id="IPR045175">
    <property type="entry name" value="M28_fam"/>
</dbReference>
<feature type="domain" description="Peptidase M28" evidence="4">
    <location>
        <begin position="242"/>
        <end position="324"/>
    </location>
</feature>
<evidence type="ECO:0000313" key="6">
    <source>
        <dbReference type="Proteomes" id="UP000440578"/>
    </source>
</evidence>
<keyword evidence="6" id="KW-1185">Reference proteome</keyword>
<comment type="similarity">
    <text evidence="2">Belongs to the peptidase M28 family. M28B subfamily.</text>
</comment>
<dbReference type="PANTHER" id="PTHR12147">
    <property type="entry name" value="METALLOPEPTIDASE M28 FAMILY MEMBER"/>
    <property type="match status" value="1"/>
</dbReference>
<gene>
    <name evidence="5" type="primary">ywaD</name>
    <name evidence="5" type="ORF">FJT64_003219</name>
</gene>